<accession>A0A7D3VQV3</accession>
<dbReference type="EMBL" id="CP053892">
    <property type="protein sequence ID" value="QKG20053.1"/>
    <property type="molecule type" value="Genomic_DNA"/>
</dbReference>
<evidence type="ECO:0000313" key="3">
    <source>
        <dbReference type="Proteomes" id="UP000501240"/>
    </source>
</evidence>
<feature type="compositionally biased region" description="Pro residues" evidence="1">
    <location>
        <begin position="75"/>
        <end position="87"/>
    </location>
</feature>
<feature type="compositionally biased region" description="Low complexity" evidence="1">
    <location>
        <begin position="55"/>
        <end position="73"/>
    </location>
</feature>
<dbReference type="Proteomes" id="UP000501240">
    <property type="component" value="Chromosome"/>
</dbReference>
<feature type="compositionally biased region" description="Low complexity" evidence="1">
    <location>
        <begin position="88"/>
        <end position="113"/>
    </location>
</feature>
<feature type="compositionally biased region" description="Basic and acidic residues" evidence="1">
    <location>
        <begin position="114"/>
        <end position="134"/>
    </location>
</feature>
<sequence length="192" mass="21228">MVETAFGKQTPALLRRTDAARDELVQATTEVFRQHADASIMTSFPGLADLTGARSWPGSATTATASPTPAHSRPTPDPARSPAPPAGASPSRTGRSRTTASPASRSAGRSRARPTTDPHEPHYQRRRDRGDRHPSTLRHLFSRRLGQLFHCLQKRPDRRRRQGLHACPHRSRLTAWRHRRSAIADSPNETTS</sequence>
<name>A0A7D3VQV3_ACTVE</name>
<organism evidence="2 3">
    <name type="scientific">Actinomadura verrucosospora</name>
    <dbReference type="NCBI Taxonomy" id="46165"/>
    <lineage>
        <taxon>Bacteria</taxon>
        <taxon>Bacillati</taxon>
        <taxon>Actinomycetota</taxon>
        <taxon>Actinomycetes</taxon>
        <taxon>Streptosporangiales</taxon>
        <taxon>Thermomonosporaceae</taxon>
        <taxon>Actinomadura</taxon>
    </lineage>
</organism>
<gene>
    <name evidence="2" type="ORF">ACTIVE_1689</name>
</gene>
<evidence type="ECO:0000313" key="2">
    <source>
        <dbReference type="EMBL" id="QKG20053.1"/>
    </source>
</evidence>
<evidence type="ECO:0000256" key="1">
    <source>
        <dbReference type="SAM" id="MobiDB-lite"/>
    </source>
</evidence>
<reference evidence="2 3" key="1">
    <citation type="submission" date="2020-05" db="EMBL/GenBank/DDBJ databases">
        <title>Actinomadura verrucosospora NRRL-B18236 (PFL_A860) Genome sequencing and assembly.</title>
        <authorList>
            <person name="Samborskyy M."/>
        </authorList>
    </citation>
    <scope>NUCLEOTIDE SEQUENCE [LARGE SCALE GENOMIC DNA]</scope>
    <source>
        <strain evidence="2 3">NRRL:B18236</strain>
    </source>
</reference>
<dbReference type="AlphaFoldDB" id="A0A7D3VQV3"/>
<proteinExistence type="predicted"/>
<protein>
    <submittedName>
        <fullName evidence="2">Transposase IS116/IS110/IS902</fullName>
    </submittedName>
</protein>
<keyword evidence="3" id="KW-1185">Reference proteome</keyword>
<feature type="region of interest" description="Disordered" evidence="1">
    <location>
        <begin position="55"/>
        <end position="134"/>
    </location>
</feature>